<evidence type="ECO:0000259" key="1">
    <source>
        <dbReference type="Pfam" id="PF08484"/>
    </source>
</evidence>
<gene>
    <name evidence="2" type="ORF">METZ01_LOCUS459354</name>
</gene>
<reference evidence="2" key="1">
    <citation type="submission" date="2018-05" db="EMBL/GenBank/DDBJ databases">
        <authorList>
            <person name="Lanie J.A."/>
            <person name="Ng W.-L."/>
            <person name="Kazmierczak K.M."/>
            <person name="Andrzejewski T.M."/>
            <person name="Davidsen T.M."/>
            <person name="Wayne K.J."/>
            <person name="Tettelin H."/>
            <person name="Glass J.I."/>
            <person name="Rusch D."/>
            <person name="Podicherti R."/>
            <person name="Tsui H.-C.T."/>
            <person name="Winkler M.E."/>
        </authorList>
    </citation>
    <scope>NUCLEOTIDE SEQUENCE</scope>
</reference>
<feature type="non-terminal residue" evidence="2">
    <location>
        <position position="1"/>
    </location>
</feature>
<feature type="domain" description="C-methyltransferase" evidence="1">
    <location>
        <begin position="1"/>
        <end position="47"/>
    </location>
</feature>
<accession>A0A383AFY0</accession>
<dbReference type="EMBL" id="UINC01191725">
    <property type="protein sequence ID" value="SVE06500.1"/>
    <property type="molecule type" value="Genomic_DNA"/>
</dbReference>
<protein>
    <recommendedName>
        <fullName evidence="1">C-methyltransferase domain-containing protein</fullName>
    </recommendedName>
</protein>
<dbReference type="Pfam" id="PF08484">
    <property type="entry name" value="Methyltransf_14"/>
    <property type="match status" value="1"/>
</dbReference>
<dbReference type="AlphaFoldDB" id="A0A383AFY0"/>
<evidence type="ECO:0000313" key="2">
    <source>
        <dbReference type="EMBL" id="SVE06500.1"/>
    </source>
</evidence>
<sequence length="57" mass="6568">KQGKYTPLTRIPIVGDEIFRKYNKVYALILSWNISDIIKEKLKELNDNIEFLTLGGG</sequence>
<dbReference type="InterPro" id="IPR013691">
    <property type="entry name" value="MeTrfase_14"/>
</dbReference>
<name>A0A383AFY0_9ZZZZ</name>
<proteinExistence type="predicted"/>
<organism evidence="2">
    <name type="scientific">marine metagenome</name>
    <dbReference type="NCBI Taxonomy" id="408172"/>
    <lineage>
        <taxon>unclassified sequences</taxon>
        <taxon>metagenomes</taxon>
        <taxon>ecological metagenomes</taxon>
    </lineage>
</organism>
<dbReference type="Gene3D" id="3.40.50.720">
    <property type="entry name" value="NAD(P)-binding Rossmann-like Domain"/>
    <property type="match status" value="1"/>
</dbReference>